<dbReference type="Gene3D" id="2.170.190.11">
    <property type="entry name" value="Molybdopterin biosynthesis moea protein, domain 3"/>
    <property type="match status" value="1"/>
</dbReference>
<gene>
    <name evidence="8" type="ORF">H9654_01560</name>
</gene>
<keyword evidence="6" id="KW-0460">Magnesium</keyword>
<evidence type="ECO:0000256" key="5">
    <source>
        <dbReference type="ARBA" id="ARBA00047317"/>
    </source>
</evidence>
<dbReference type="GO" id="GO:0006777">
    <property type="term" value="P:Mo-molybdopterin cofactor biosynthetic process"/>
    <property type="evidence" value="ECO:0007669"/>
    <property type="project" value="UniProtKB-UniRule"/>
</dbReference>
<dbReference type="SUPFAM" id="SSF63867">
    <property type="entry name" value="MoeA C-terminal domain-like"/>
    <property type="match status" value="1"/>
</dbReference>
<comment type="catalytic activity">
    <reaction evidence="5">
        <text>adenylyl-molybdopterin + molybdate = Mo-molybdopterin + AMP + H(+)</text>
        <dbReference type="Rhea" id="RHEA:35047"/>
        <dbReference type="ChEBI" id="CHEBI:15378"/>
        <dbReference type="ChEBI" id="CHEBI:36264"/>
        <dbReference type="ChEBI" id="CHEBI:62727"/>
        <dbReference type="ChEBI" id="CHEBI:71302"/>
        <dbReference type="ChEBI" id="CHEBI:456215"/>
        <dbReference type="EC" id="2.10.1.1"/>
    </reaction>
</comment>
<dbReference type="InterPro" id="IPR038987">
    <property type="entry name" value="MoeA-like"/>
</dbReference>
<dbReference type="SUPFAM" id="SSF53218">
    <property type="entry name" value="Molybdenum cofactor biosynthesis proteins"/>
    <property type="match status" value="1"/>
</dbReference>
<dbReference type="SMART" id="SM00852">
    <property type="entry name" value="MoCF_biosynth"/>
    <property type="match status" value="1"/>
</dbReference>
<evidence type="ECO:0000256" key="2">
    <source>
        <dbReference type="ARBA" id="ARBA00005046"/>
    </source>
</evidence>
<comment type="similarity">
    <text evidence="3 6">Belongs to the MoeA family.</text>
</comment>
<dbReference type="Gene3D" id="2.40.340.10">
    <property type="entry name" value="MoeA, C-terminal, domain IV"/>
    <property type="match status" value="1"/>
</dbReference>
<dbReference type="InterPro" id="IPR036688">
    <property type="entry name" value="MoeA_C_domain_IV_sf"/>
</dbReference>
<evidence type="ECO:0000256" key="6">
    <source>
        <dbReference type="RuleBase" id="RU365090"/>
    </source>
</evidence>
<comment type="cofactor">
    <cofactor evidence="6">
        <name>Mg(2+)</name>
        <dbReference type="ChEBI" id="CHEBI:18420"/>
    </cofactor>
</comment>
<evidence type="ECO:0000256" key="1">
    <source>
        <dbReference type="ARBA" id="ARBA00002901"/>
    </source>
</evidence>
<proteinExistence type="inferred from homology"/>
<dbReference type="Pfam" id="PF03453">
    <property type="entry name" value="MoeA_N"/>
    <property type="match status" value="1"/>
</dbReference>
<comment type="function">
    <text evidence="1 6">Catalyzes the insertion of molybdate into adenylated molybdopterin with the concomitant release of AMP.</text>
</comment>
<dbReference type="InterPro" id="IPR001453">
    <property type="entry name" value="MoaB/Mog_dom"/>
</dbReference>
<dbReference type="PROSITE" id="PS01079">
    <property type="entry name" value="MOCF_BIOSYNTHESIS_2"/>
    <property type="match status" value="1"/>
</dbReference>
<dbReference type="RefSeq" id="WP_191768463.1">
    <property type="nucleotide sequence ID" value="NZ_JACSQS010000001.1"/>
</dbReference>
<keyword evidence="6" id="KW-0808">Transferase</keyword>
<evidence type="ECO:0000259" key="7">
    <source>
        <dbReference type="SMART" id="SM00852"/>
    </source>
</evidence>
<dbReference type="PANTHER" id="PTHR10192:SF5">
    <property type="entry name" value="GEPHYRIN"/>
    <property type="match status" value="1"/>
</dbReference>
<sequence>MIAYAEALRIVLEAAPLLPDEPVTLDQACGRTLSAPVYSPQCVPPFDNSAMDGFALRLDGSMATAGSEFDVFGWQAAGDAASVAGNGAWEIMTGARLPDGLDSVVPVEQVEILRSEGGRPLRVRLRADVAPLQFVRLRGQDVQSGEQVLAEGECLDLNALSLLHAIGAGQVRVRTRPRAAVIATGKELVSQAGQALQSGQIRDSSRPALIARLQLAGAQVVADALVGDEVAAFDAALDQALAAGAQVLVSTGAVSAGRYDFIPAALQARGAHILFHKVAIRPGKPVLFARLPCGALYFGLPGNPVSTAVGQRFFVEPLLRGMLGLPAEIPLQLPLLAAAEKPEGLRFHARARVEIDAGGQMGVRVLAGQESFRLTSSLRANAWAVLDETGDHAPAGTRVQVMGWGHATPLQLNGKEQA</sequence>
<evidence type="ECO:0000313" key="8">
    <source>
        <dbReference type="EMBL" id="MBD7952877.1"/>
    </source>
</evidence>
<dbReference type="PANTHER" id="PTHR10192">
    <property type="entry name" value="MOLYBDOPTERIN BIOSYNTHESIS PROTEIN"/>
    <property type="match status" value="1"/>
</dbReference>
<dbReference type="Pfam" id="PF03454">
    <property type="entry name" value="MoeA_C"/>
    <property type="match status" value="1"/>
</dbReference>
<dbReference type="SUPFAM" id="SSF63882">
    <property type="entry name" value="MoeA N-terminal region -like"/>
    <property type="match status" value="1"/>
</dbReference>
<keyword evidence="4 6" id="KW-0501">Molybdenum cofactor biosynthesis</keyword>
<dbReference type="CDD" id="cd00887">
    <property type="entry name" value="MoeA"/>
    <property type="match status" value="1"/>
</dbReference>
<dbReference type="GO" id="GO:0046872">
    <property type="term" value="F:metal ion binding"/>
    <property type="evidence" value="ECO:0007669"/>
    <property type="project" value="UniProtKB-UniRule"/>
</dbReference>
<evidence type="ECO:0000256" key="3">
    <source>
        <dbReference type="ARBA" id="ARBA00010763"/>
    </source>
</evidence>
<name>A0A8X8FPJ4_9GAMM</name>
<keyword evidence="9" id="KW-1185">Reference proteome</keyword>
<reference evidence="8 9" key="1">
    <citation type="submission" date="2020-08" db="EMBL/GenBank/DDBJ databases">
        <title>A Genomic Blueprint of the Chicken Gut Microbiome.</title>
        <authorList>
            <person name="Gilroy R."/>
            <person name="Ravi A."/>
            <person name="Getino M."/>
            <person name="Pursley I."/>
            <person name="Horton D.L."/>
            <person name="Alikhan N.-F."/>
            <person name="Baker D."/>
            <person name="Gharbi K."/>
            <person name="Hall N."/>
            <person name="Watson M."/>
            <person name="Adriaenssens E.M."/>
            <person name="Foster-Nyarko E."/>
            <person name="Jarju S."/>
            <person name="Secka A."/>
            <person name="Antonio M."/>
            <person name="Oren A."/>
            <person name="Chaudhuri R."/>
            <person name="La Ragione R.M."/>
            <person name="Hildebrand F."/>
            <person name="Pallen M.J."/>
        </authorList>
    </citation>
    <scope>NUCLEOTIDE SEQUENCE [LARGE SCALE GENOMIC DNA]</scope>
    <source>
        <strain evidence="8 9">Sa5BUN4</strain>
    </source>
</reference>
<dbReference type="Gene3D" id="3.90.105.10">
    <property type="entry name" value="Molybdopterin biosynthesis moea protein, domain 2"/>
    <property type="match status" value="1"/>
</dbReference>
<dbReference type="InterPro" id="IPR005111">
    <property type="entry name" value="MoeA_C_domain_IV"/>
</dbReference>
<evidence type="ECO:0000256" key="4">
    <source>
        <dbReference type="ARBA" id="ARBA00023150"/>
    </source>
</evidence>
<dbReference type="EC" id="2.10.1.1" evidence="6"/>
<evidence type="ECO:0000313" key="9">
    <source>
        <dbReference type="Proteomes" id="UP000636938"/>
    </source>
</evidence>
<organism evidence="8 9">
    <name type="scientific">Stenotrophomonas lacuserhaii</name>
    <dbReference type="NCBI Taxonomy" id="2760084"/>
    <lineage>
        <taxon>Bacteria</taxon>
        <taxon>Pseudomonadati</taxon>
        <taxon>Pseudomonadota</taxon>
        <taxon>Gammaproteobacteria</taxon>
        <taxon>Lysobacterales</taxon>
        <taxon>Lysobacteraceae</taxon>
        <taxon>Stenotrophomonas</taxon>
    </lineage>
</organism>
<dbReference type="EMBL" id="JACSQS010000001">
    <property type="protein sequence ID" value="MBD7952877.1"/>
    <property type="molecule type" value="Genomic_DNA"/>
</dbReference>
<comment type="caution">
    <text evidence="8">The sequence shown here is derived from an EMBL/GenBank/DDBJ whole genome shotgun (WGS) entry which is preliminary data.</text>
</comment>
<dbReference type="InterPro" id="IPR005110">
    <property type="entry name" value="MoeA_linker/N"/>
</dbReference>
<dbReference type="InterPro" id="IPR036135">
    <property type="entry name" value="MoeA_linker/N_sf"/>
</dbReference>
<dbReference type="Pfam" id="PF00994">
    <property type="entry name" value="MoCF_biosynth"/>
    <property type="match status" value="1"/>
</dbReference>
<dbReference type="AlphaFoldDB" id="A0A8X8FPJ4"/>
<accession>A0A8X8FPJ4</accession>
<comment type="pathway">
    <text evidence="2 6">Cofactor biosynthesis; molybdopterin biosynthesis.</text>
</comment>
<feature type="domain" description="MoaB/Mog" evidence="7">
    <location>
        <begin position="180"/>
        <end position="321"/>
    </location>
</feature>
<dbReference type="GO" id="GO:0061599">
    <property type="term" value="F:molybdopterin molybdotransferase activity"/>
    <property type="evidence" value="ECO:0007669"/>
    <property type="project" value="UniProtKB-UniRule"/>
</dbReference>
<dbReference type="Proteomes" id="UP000636938">
    <property type="component" value="Unassembled WGS sequence"/>
</dbReference>
<keyword evidence="6" id="KW-0500">Molybdenum</keyword>
<dbReference type="InterPro" id="IPR008284">
    <property type="entry name" value="MoCF_biosynth_CS"/>
</dbReference>
<protein>
    <recommendedName>
        <fullName evidence="6">Molybdopterin molybdenumtransferase</fullName>
        <ecNumber evidence="6">2.10.1.1</ecNumber>
    </recommendedName>
</protein>
<keyword evidence="6" id="KW-0479">Metal-binding</keyword>
<dbReference type="Gene3D" id="3.40.980.10">
    <property type="entry name" value="MoaB/Mog-like domain"/>
    <property type="match status" value="1"/>
</dbReference>
<dbReference type="InterPro" id="IPR036425">
    <property type="entry name" value="MoaB/Mog-like_dom_sf"/>
</dbReference>
<dbReference type="GO" id="GO:0005829">
    <property type="term" value="C:cytosol"/>
    <property type="evidence" value="ECO:0007669"/>
    <property type="project" value="TreeGrafter"/>
</dbReference>